<keyword evidence="2" id="KW-1185">Reference proteome</keyword>
<accession>A0ACA9N1I6</accession>
<gene>
    <name evidence="1" type="ORF">DHETER_LOCUS8196</name>
</gene>
<name>A0ACA9N1I6_9GLOM</name>
<proteinExistence type="predicted"/>
<dbReference type="EMBL" id="CAJVPU010012682">
    <property type="protein sequence ID" value="CAG8625607.1"/>
    <property type="molecule type" value="Genomic_DNA"/>
</dbReference>
<dbReference type="Proteomes" id="UP000789702">
    <property type="component" value="Unassembled WGS sequence"/>
</dbReference>
<evidence type="ECO:0000313" key="2">
    <source>
        <dbReference type="Proteomes" id="UP000789702"/>
    </source>
</evidence>
<comment type="caution">
    <text evidence="1">The sequence shown here is derived from an EMBL/GenBank/DDBJ whole genome shotgun (WGS) entry which is preliminary data.</text>
</comment>
<feature type="non-terminal residue" evidence="1">
    <location>
        <position position="92"/>
    </location>
</feature>
<reference evidence="1" key="1">
    <citation type="submission" date="2021-06" db="EMBL/GenBank/DDBJ databases">
        <authorList>
            <person name="Kallberg Y."/>
            <person name="Tangrot J."/>
            <person name="Rosling A."/>
        </authorList>
    </citation>
    <scope>NUCLEOTIDE SEQUENCE</scope>
    <source>
        <strain evidence="1">IL203A</strain>
    </source>
</reference>
<evidence type="ECO:0000313" key="1">
    <source>
        <dbReference type="EMBL" id="CAG8625607.1"/>
    </source>
</evidence>
<protein>
    <submittedName>
        <fullName evidence="1">3889_t:CDS:1</fullName>
    </submittedName>
</protein>
<sequence>MSLKFYIIFVSVLLMAFSAWTAPVANDSGLIDVKSLKKNATRRDTYPNQESSSGFYKMADLKNKRGESSENEINELSKCDDADEHKLSKRAL</sequence>
<organism evidence="1 2">
    <name type="scientific">Dentiscutata heterogama</name>
    <dbReference type="NCBI Taxonomy" id="1316150"/>
    <lineage>
        <taxon>Eukaryota</taxon>
        <taxon>Fungi</taxon>
        <taxon>Fungi incertae sedis</taxon>
        <taxon>Mucoromycota</taxon>
        <taxon>Glomeromycotina</taxon>
        <taxon>Glomeromycetes</taxon>
        <taxon>Diversisporales</taxon>
        <taxon>Gigasporaceae</taxon>
        <taxon>Dentiscutata</taxon>
    </lineage>
</organism>